<dbReference type="Proteomes" id="UP000541033">
    <property type="component" value="Unassembled WGS sequence"/>
</dbReference>
<comment type="caution">
    <text evidence="10">The sequence shown here is derived from an EMBL/GenBank/DDBJ whole genome shotgun (WGS) entry which is preliminary data.</text>
</comment>
<evidence type="ECO:0000313" key="10">
    <source>
        <dbReference type="EMBL" id="NIH53870.1"/>
    </source>
</evidence>
<dbReference type="AlphaFoldDB" id="A0A7X5R1W4"/>
<evidence type="ECO:0000256" key="6">
    <source>
        <dbReference type="ARBA" id="ARBA00023136"/>
    </source>
</evidence>
<feature type="transmembrane region" description="Helical" evidence="8">
    <location>
        <begin position="293"/>
        <end position="317"/>
    </location>
</feature>
<feature type="compositionally biased region" description="Polar residues" evidence="7">
    <location>
        <begin position="471"/>
        <end position="481"/>
    </location>
</feature>
<keyword evidence="11" id="KW-1185">Reference proteome</keyword>
<feature type="transmembrane region" description="Helical" evidence="8">
    <location>
        <begin position="119"/>
        <end position="138"/>
    </location>
</feature>
<dbReference type="RefSeq" id="WP_167149831.1">
    <property type="nucleotide sequence ID" value="NZ_JAAMOX010000001.1"/>
</dbReference>
<feature type="transmembrane region" description="Helical" evidence="8">
    <location>
        <begin position="150"/>
        <end position="173"/>
    </location>
</feature>
<feature type="transmembrane region" description="Helical" evidence="8">
    <location>
        <begin position="218"/>
        <end position="236"/>
    </location>
</feature>
<keyword evidence="5 8" id="KW-1133">Transmembrane helix</keyword>
<evidence type="ECO:0000256" key="3">
    <source>
        <dbReference type="ARBA" id="ARBA00022448"/>
    </source>
</evidence>
<feature type="compositionally biased region" description="Basic and acidic residues" evidence="7">
    <location>
        <begin position="485"/>
        <end position="497"/>
    </location>
</feature>
<feature type="transmembrane region" description="Helical" evidence="8">
    <location>
        <begin position="32"/>
        <end position="51"/>
    </location>
</feature>
<protein>
    <submittedName>
        <fullName evidence="10">CPA2 family monovalent cation:H+ antiporter-2</fullName>
    </submittedName>
</protein>
<feature type="domain" description="Cation/H+ exchanger transmembrane" evidence="9">
    <location>
        <begin position="16"/>
        <end position="373"/>
    </location>
</feature>
<dbReference type="InterPro" id="IPR006153">
    <property type="entry name" value="Cation/H_exchanger_TM"/>
</dbReference>
<keyword evidence="6 8" id="KW-0472">Membrane</keyword>
<keyword evidence="4 8" id="KW-0812">Transmembrane</keyword>
<evidence type="ECO:0000256" key="4">
    <source>
        <dbReference type="ARBA" id="ARBA00022692"/>
    </source>
</evidence>
<feature type="transmembrane region" description="Helical" evidence="8">
    <location>
        <begin position="361"/>
        <end position="385"/>
    </location>
</feature>
<evidence type="ECO:0000256" key="2">
    <source>
        <dbReference type="ARBA" id="ARBA00005551"/>
    </source>
</evidence>
<organism evidence="10 11">
    <name type="scientific">Lysinibacter cavernae</name>
    <dbReference type="NCBI Taxonomy" id="1640652"/>
    <lineage>
        <taxon>Bacteria</taxon>
        <taxon>Bacillati</taxon>
        <taxon>Actinomycetota</taxon>
        <taxon>Actinomycetes</taxon>
        <taxon>Micrococcales</taxon>
        <taxon>Microbacteriaceae</taxon>
        <taxon>Lysinibacter</taxon>
    </lineage>
</organism>
<evidence type="ECO:0000256" key="5">
    <source>
        <dbReference type="ARBA" id="ARBA00022989"/>
    </source>
</evidence>
<feature type="region of interest" description="Disordered" evidence="7">
    <location>
        <begin position="427"/>
        <end position="497"/>
    </location>
</feature>
<dbReference type="GO" id="GO:0016020">
    <property type="term" value="C:membrane"/>
    <property type="evidence" value="ECO:0007669"/>
    <property type="project" value="UniProtKB-SubCell"/>
</dbReference>
<feature type="transmembrane region" description="Helical" evidence="8">
    <location>
        <begin position="6"/>
        <end position="23"/>
    </location>
</feature>
<dbReference type="PANTHER" id="PTHR42751">
    <property type="entry name" value="SODIUM/HYDROGEN EXCHANGER FAMILY/TRKA DOMAIN PROTEIN"/>
    <property type="match status" value="1"/>
</dbReference>
<dbReference type="EMBL" id="JAAMOX010000001">
    <property type="protein sequence ID" value="NIH53870.1"/>
    <property type="molecule type" value="Genomic_DNA"/>
</dbReference>
<evidence type="ECO:0000256" key="7">
    <source>
        <dbReference type="SAM" id="MobiDB-lite"/>
    </source>
</evidence>
<dbReference type="Pfam" id="PF00999">
    <property type="entry name" value="Na_H_Exchanger"/>
    <property type="match status" value="1"/>
</dbReference>
<dbReference type="GO" id="GO:1902600">
    <property type="term" value="P:proton transmembrane transport"/>
    <property type="evidence" value="ECO:0007669"/>
    <property type="project" value="InterPro"/>
</dbReference>
<feature type="transmembrane region" description="Helical" evidence="8">
    <location>
        <begin position="89"/>
        <end position="113"/>
    </location>
</feature>
<feature type="transmembrane region" description="Helical" evidence="8">
    <location>
        <begin position="179"/>
        <end position="197"/>
    </location>
</feature>
<gene>
    <name evidence="10" type="ORF">FHX76_001738</name>
</gene>
<dbReference type="GO" id="GO:0015297">
    <property type="term" value="F:antiporter activity"/>
    <property type="evidence" value="ECO:0007669"/>
    <property type="project" value="InterPro"/>
</dbReference>
<feature type="compositionally biased region" description="Basic and acidic residues" evidence="7">
    <location>
        <begin position="427"/>
        <end position="446"/>
    </location>
</feature>
<sequence>MHVGPDLINVGLIFVLAYVLGRLGKRIGLPSIPIYMLVGLLSSPFFPWFPLDFASENISLLAVMGLVLLLFSLGLEFDQDEFFGNAGKLLISGGSYILINMGVGLVFGFMVGWGTREALIIAGMTATSSSAIVTKMLIETNRLANRETPMILGVTVVEDIFLAIYLAIVGVVLSGESEVWSVIGKLGIAFTFLVVMFTIARFGGKFVSKIFKTKDDELFTVLFIGLAFAFGGIGEVLGVTDAIGAFLIGLVVGATKYHAKVEQIATPLRDVFGAFFFVNFGLTLNPTQFGSVLLPVGIAVLMTLILNFGAGQFVAWLNGFGRREGFYTTVILQNRGEFALILATLSLSAGLDSRIQPFAGLYVLIMAVLGPIIVVYSAPIFGFLFPGERRRKSKKRARARMIAAEIDLVDAATGASDSAAIREAMERMTHASAEDETHIPRERGFDSTDELPFEPMRPTDPGLPLTHDAHPQTSTNPPEAQQENDDPHPTREREPDY</sequence>
<evidence type="ECO:0000256" key="8">
    <source>
        <dbReference type="SAM" id="Phobius"/>
    </source>
</evidence>
<comment type="similarity">
    <text evidence="2">Belongs to the monovalent cation:proton antiporter 2 (CPA2) transporter (TC 2.A.37) family.</text>
</comment>
<dbReference type="PANTHER" id="PTHR42751:SF4">
    <property type="entry name" value="K(+)_H(+) ANTIPORTER SUBUNIT KHTU"/>
    <property type="match status" value="1"/>
</dbReference>
<accession>A0A7X5R1W4</accession>
<evidence type="ECO:0000256" key="1">
    <source>
        <dbReference type="ARBA" id="ARBA00004141"/>
    </source>
</evidence>
<comment type="subcellular location">
    <subcellularLocation>
        <location evidence="1">Membrane</location>
        <topology evidence="1">Multi-pass membrane protein</topology>
    </subcellularLocation>
</comment>
<name>A0A7X5R1W4_9MICO</name>
<keyword evidence="3" id="KW-0813">Transport</keyword>
<dbReference type="Gene3D" id="1.20.1530.20">
    <property type="match status" value="1"/>
</dbReference>
<reference evidence="10 11" key="1">
    <citation type="submission" date="2020-02" db="EMBL/GenBank/DDBJ databases">
        <title>Sequencing the genomes of 1000 actinobacteria strains.</title>
        <authorList>
            <person name="Klenk H.-P."/>
        </authorList>
    </citation>
    <scope>NUCLEOTIDE SEQUENCE [LARGE SCALE GENOMIC DNA]</scope>
    <source>
        <strain evidence="10 11">DSM 27960</strain>
    </source>
</reference>
<feature type="transmembrane region" description="Helical" evidence="8">
    <location>
        <begin position="57"/>
        <end position="77"/>
    </location>
</feature>
<dbReference type="InterPro" id="IPR038770">
    <property type="entry name" value="Na+/solute_symporter_sf"/>
</dbReference>
<proteinExistence type="inferred from homology"/>
<evidence type="ECO:0000313" key="11">
    <source>
        <dbReference type="Proteomes" id="UP000541033"/>
    </source>
</evidence>
<evidence type="ECO:0000259" key="9">
    <source>
        <dbReference type="Pfam" id="PF00999"/>
    </source>
</evidence>